<dbReference type="OrthoDB" id="9954485at2"/>
<evidence type="ECO:0000313" key="2">
    <source>
        <dbReference type="EMBL" id="QCQ22355.1"/>
    </source>
</evidence>
<reference evidence="2 3" key="1">
    <citation type="submission" date="2019-05" db="EMBL/GenBank/DDBJ databases">
        <title>The Complete Genome Sequence of the n-alkane-degrading Desulfoglaeba alkanexedens ALDC reveals multiple alkylsuccinate synthase gene clusters.</title>
        <authorList>
            <person name="Callaghan A.V."/>
            <person name="Davidova I.A."/>
            <person name="Duncan K.E."/>
            <person name="Morris B."/>
            <person name="McInerney M.J."/>
        </authorList>
    </citation>
    <scope>NUCLEOTIDE SEQUENCE [LARGE SCALE GENOMIC DNA]</scope>
    <source>
        <strain evidence="2 3">ALDC</strain>
    </source>
</reference>
<accession>A0A4P8L5K1</accession>
<dbReference type="KEGG" id="dax:FDQ92_09400"/>
<dbReference type="EMBL" id="CP040098">
    <property type="protein sequence ID" value="QCQ22355.1"/>
    <property type="molecule type" value="Genomic_DNA"/>
</dbReference>
<evidence type="ECO:0000256" key="1">
    <source>
        <dbReference type="SAM" id="MobiDB-lite"/>
    </source>
</evidence>
<evidence type="ECO:0000313" key="3">
    <source>
        <dbReference type="Proteomes" id="UP000298602"/>
    </source>
</evidence>
<protein>
    <submittedName>
        <fullName evidence="2">Uncharacterized protein</fullName>
    </submittedName>
</protein>
<dbReference type="Proteomes" id="UP000298602">
    <property type="component" value="Chromosome"/>
</dbReference>
<organism evidence="2 3">
    <name type="scientific">Desulfoglaeba alkanexedens ALDC</name>
    <dbReference type="NCBI Taxonomy" id="980445"/>
    <lineage>
        <taxon>Bacteria</taxon>
        <taxon>Pseudomonadati</taxon>
        <taxon>Thermodesulfobacteriota</taxon>
        <taxon>Syntrophobacteria</taxon>
        <taxon>Syntrophobacterales</taxon>
        <taxon>Syntrophobacteraceae</taxon>
        <taxon>Desulfoglaeba</taxon>
    </lineage>
</organism>
<reference evidence="2 3" key="2">
    <citation type="submission" date="2019-05" db="EMBL/GenBank/DDBJ databases">
        <authorList>
            <person name="Suflita J.M."/>
            <person name="Marks C.R."/>
        </authorList>
    </citation>
    <scope>NUCLEOTIDE SEQUENCE [LARGE SCALE GENOMIC DNA]</scope>
    <source>
        <strain evidence="2 3">ALDC</strain>
    </source>
</reference>
<dbReference type="AlphaFoldDB" id="A0A4P8L5K1"/>
<name>A0A4P8L5K1_9BACT</name>
<keyword evidence="3" id="KW-1185">Reference proteome</keyword>
<gene>
    <name evidence="2" type="ORF">FDQ92_09400</name>
</gene>
<dbReference type="RefSeq" id="WP_137424465.1">
    <property type="nucleotide sequence ID" value="NZ_CP040098.1"/>
</dbReference>
<feature type="region of interest" description="Disordered" evidence="1">
    <location>
        <begin position="41"/>
        <end position="60"/>
    </location>
</feature>
<proteinExistence type="predicted"/>
<sequence>MSVRELAAELYRQMKRVEELERTLAALPPGDARREALEGELREARKERDQLKRALEGSKA</sequence>